<dbReference type="Gene3D" id="1.10.10.10">
    <property type="entry name" value="Winged helix-like DNA-binding domain superfamily/Winged helix DNA-binding domain"/>
    <property type="match status" value="1"/>
</dbReference>
<evidence type="ECO:0000259" key="5">
    <source>
        <dbReference type="Pfam" id="PF00891"/>
    </source>
</evidence>
<dbReference type="Pfam" id="PF00891">
    <property type="entry name" value="Methyltransf_2"/>
    <property type="match status" value="1"/>
</dbReference>
<dbReference type="Gene3D" id="1.10.287.1350">
    <property type="match status" value="1"/>
</dbReference>
<protein>
    <submittedName>
        <fullName evidence="9">O-methyltransferase</fullName>
    </submittedName>
    <submittedName>
        <fullName evidence="7">Tetracenomycin F2 synthase</fullName>
    </submittedName>
</protein>
<gene>
    <name evidence="9" type="ORF">GA0070561_1083</name>
    <name evidence="7" type="ORF">GAR05_06308</name>
    <name evidence="8" type="ORF">PSN13_05140</name>
</gene>
<dbReference type="SUPFAM" id="SSF53335">
    <property type="entry name" value="S-adenosyl-L-methionine-dependent methyltransferases"/>
    <property type="match status" value="1"/>
</dbReference>
<evidence type="ECO:0000313" key="8">
    <source>
        <dbReference type="EMBL" id="RAO29941.1"/>
    </source>
</evidence>
<evidence type="ECO:0000256" key="1">
    <source>
        <dbReference type="ARBA" id="ARBA00022603"/>
    </source>
</evidence>
<feature type="active site" description="Proton acceptor" evidence="4">
    <location>
        <position position="262"/>
    </location>
</feature>
<dbReference type="PIRSF" id="PIRSF005739">
    <property type="entry name" value="O-mtase"/>
    <property type="match status" value="1"/>
</dbReference>
<dbReference type="STRING" id="285676.GA0070561_1083"/>
<accession>A0A1C4UJ78</accession>
<feature type="domain" description="O-methyltransferase dimerisation" evidence="6">
    <location>
        <begin position="36"/>
        <end position="101"/>
    </location>
</feature>
<dbReference type="EMBL" id="FMCR01000001">
    <property type="protein sequence ID" value="SCE71681.1"/>
    <property type="molecule type" value="Genomic_DNA"/>
</dbReference>
<dbReference type="InterPro" id="IPR036388">
    <property type="entry name" value="WH-like_DNA-bd_sf"/>
</dbReference>
<evidence type="ECO:0000256" key="4">
    <source>
        <dbReference type="PIRSR" id="PIRSR005739-1"/>
    </source>
</evidence>
<evidence type="ECO:0000259" key="6">
    <source>
        <dbReference type="Pfam" id="PF08100"/>
    </source>
</evidence>
<keyword evidence="2 9" id="KW-0808">Transferase</keyword>
<keyword evidence="3" id="KW-0949">S-adenosyl-L-methionine</keyword>
<dbReference type="Proteomes" id="UP000249334">
    <property type="component" value="Unassembled WGS sequence"/>
</dbReference>
<dbReference type="SUPFAM" id="SSF46785">
    <property type="entry name" value="Winged helix' DNA-binding domain"/>
    <property type="match status" value="1"/>
</dbReference>
<evidence type="ECO:0000256" key="2">
    <source>
        <dbReference type="ARBA" id="ARBA00022679"/>
    </source>
</evidence>
<dbReference type="InterPro" id="IPR016461">
    <property type="entry name" value="COMT-like"/>
</dbReference>
<dbReference type="PANTHER" id="PTHR43712:SF2">
    <property type="entry name" value="O-METHYLTRANSFERASE CICE"/>
    <property type="match status" value="1"/>
</dbReference>
<feature type="domain" description="O-methyltransferase C-terminal" evidence="5">
    <location>
        <begin position="126"/>
        <end position="334"/>
    </location>
</feature>
<evidence type="ECO:0000313" key="9">
    <source>
        <dbReference type="EMBL" id="SCE71681.1"/>
    </source>
</evidence>
<dbReference type="AlphaFoldDB" id="A0A1C4UJ78"/>
<dbReference type="GO" id="GO:0008171">
    <property type="term" value="F:O-methyltransferase activity"/>
    <property type="evidence" value="ECO:0007669"/>
    <property type="project" value="InterPro"/>
</dbReference>
<evidence type="ECO:0000313" key="12">
    <source>
        <dbReference type="Proteomes" id="UP000249419"/>
    </source>
</evidence>
<dbReference type="Proteomes" id="UP000198864">
    <property type="component" value="Unassembled WGS sequence"/>
</dbReference>
<sequence length="352" mass="38696">MTDASLAAVANFDEQQALDLRERQIAVLGSAKQIANVIYVVTELGVADLLVDGPVPVAQLAAATESHEDALRRILRAASAVGIFDEQEDGSFALTPLGEGLTSARIGGLRPMVQFSGADFNRLPYAEILHSVRTGEPAFNKVFGMGFYDYLQAHPEANRFFEGFMAHWSRRLADRFAAELAPERFGRIADIGGSNGYFLAKMLQRHPEGTGVLFDLPEVVADAEPLLKEHGVTERVEVRGGDFFTDELPAGADAYILKSIVHNWPDDTCVTLLRRIRAAIGDADSRLIAIDQIVPPRNQWDHAKIIDIDMLVLFGGKERDLREWQALFTASGFELVNTPASRGWALLEARPI</sequence>
<evidence type="ECO:0000256" key="3">
    <source>
        <dbReference type="ARBA" id="ARBA00022691"/>
    </source>
</evidence>
<evidence type="ECO:0000313" key="10">
    <source>
        <dbReference type="Proteomes" id="UP000198864"/>
    </source>
</evidence>
<keyword evidence="1 9" id="KW-0489">Methyltransferase</keyword>
<proteinExistence type="predicted"/>
<dbReference type="InterPro" id="IPR036390">
    <property type="entry name" value="WH_DNA-bd_sf"/>
</dbReference>
<dbReference type="EMBL" id="PYAG01000033">
    <property type="protein sequence ID" value="RAO29941.1"/>
    <property type="molecule type" value="Genomic_DNA"/>
</dbReference>
<dbReference type="InterPro" id="IPR012967">
    <property type="entry name" value="COMT_dimerisation"/>
</dbReference>
<dbReference type="PANTHER" id="PTHR43712">
    <property type="entry name" value="PUTATIVE (AFU_ORTHOLOGUE AFUA_4G14580)-RELATED"/>
    <property type="match status" value="1"/>
</dbReference>
<reference evidence="8 12" key="2">
    <citation type="submission" date="2018-03" db="EMBL/GenBank/DDBJ databases">
        <title>Defining the species Micromonospora saelicesensis and Micromonospora noduli under the framework of genomics.</title>
        <authorList>
            <person name="Riesco R."/>
            <person name="Trujillo M.E."/>
        </authorList>
    </citation>
    <scope>NUCLEOTIDE SEQUENCE [LARGE SCALE GENOMIC DNA]</scope>
    <source>
        <strain evidence="8 12">PSN13</strain>
    </source>
</reference>
<dbReference type="PROSITE" id="PS51683">
    <property type="entry name" value="SAM_OMT_II"/>
    <property type="match status" value="1"/>
</dbReference>
<name>A0A1C4UJ78_9ACTN</name>
<dbReference type="Gene3D" id="3.40.50.150">
    <property type="entry name" value="Vaccinia Virus protein VP39"/>
    <property type="match status" value="1"/>
</dbReference>
<dbReference type="GO" id="GO:0032259">
    <property type="term" value="P:methylation"/>
    <property type="evidence" value="ECO:0007669"/>
    <property type="project" value="UniProtKB-KW"/>
</dbReference>
<dbReference type="Pfam" id="PF08100">
    <property type="entry name" value="Dimerisation"/>
    <property type="match status" value="1"/>
</dbReference>
<evidence type="ECO:0000313" key="11">
    <source>
        <dbReference type="Proteomes" id="UP000249334"/>
    </source>
</evidence>
<dbReference type="InterPro" id="IPR001077">
    <property type="entry name" value="COMT_C"/>
</dbReference>
<keyword evidence="11" id="KW-1185">Reference proteome</keyword>
<dbReference type="RefSeq" id="WP_091394932.1">
    <property type="nucleotide sequence ID" value="NZ_CP192017.1"/>
</dbReference>
<dbReference type="GO" id="GO:0046983">
    <property type="term" value="F:protein dimerization activity"/>
    <property type="evidence" value="ECO:0007669"/>
    <property type="project" value="InterPro"/>
</dbReference>
<reference evidence="9 10" key="1">
    <citation type="submission" date="2016-06" db="EMBL/GenBank/DDBJ databases">
        <authorList>
            <person name="Kjaerup R.B."/>
            <person name="Dalgaard T.S."/>
            <person name="Juul-Madsen H.R."/>
        </authorList>
    </citation>
    <scope>NUCLEOTIDE SEQUENCE [LARGE SCALE GENOMIC DNA]</scope>
    <source>
        <strain evidence="9 10">DSM 44871</strain>
    </source>
</reference>
<evidence type="ECO:0000313" key="7">
    <source>
        <dbReference type="EMBL" id="RAN92145.1"/>
    </source>
</evidence>
<organism evidence="9 10">
    <name type="scientific">Micromonospora saelicesensis</name>
    <dbReference type="NCBI Taxonomy" id="285676"/>
    <lineage>
        <taxon>Bacteria</taxon>
        <taxon>Bacillati</taxon>
        <taxon>Actinomycetota</taxon>
        <taxon>Actinomycetes</taxon>
        <taxon>Micromonosporales</taxon>
        <taxon>Micromonosporaceae</taxon>
        <taxon>Micromonospora</taxon>
    </lineage>
</organism>
<dbReference type="EMBL" id="PXXW01000065">
    <property type="protein sequence ID" value="RAN92145.1"/>
    <property type="molecule type" value="Genomic_DNA"/>
</dbReference>
<dbReference type="InterPro" id="IPR029063">
    <property type="entry name" value="SAM-dependent_MTases_sf"/>
</dbReference>
<reference evidence="7 11" key="3">
    <citation type="submission" date="2018-03" db="EMBL/GenBank/DDBJ databases">
        <title>Genomic framework for the identification of Micromonospora saelicesensis and Micromonospora noduli.</title>
        <authorList>
            <person name="Riesco R."/>
            <person name="Trujillo M.E."/>
        </authorList>
    </citation>
    <scope>NUCLEOTIDE SEQUENCE [LARGE SCALE GENOMIC DNA]</scope>
    <source>
        <strain evidence="7 11">GAR05</strain>
    </source>
</reference>
<dbReference type="Proteomes" id="UP000249419">
    <property type="component" value="Unassembled WGS sequence"/>
</dbReference>